<organism evidence="2 3">
    <name type="scientific">Anaeramoeba flamelloides</name>
    <dbReference type="NCBI Taxonomy" id="1746091"/>
    <lineage>
        <taxon>Eukaryota</taxon>
        <taxon>Metamonada</taxon>
        <taxon>Anaeramoebidae</taxon>
        <taxon>Anaeramoeba</taxon>
    </lineage>
</organism>
<sequence>MSKFLEYSLYFYGMNMIKISGEEICNVLKNNFKSNSLNGLILDDCELGSVGIGYVCSSVLLLDNLRKLSISRNLVKDNSIKSNDSQIEEKLNSNNHGKKLPTISPDLESISEMIKILNKNSKNDDHNNNNQNNNNQNNNNQNNLPIKPVIKRRTTFINVKFLRQTENEQSVQNDINSNEGNENILENNMHYEDIFSINKKYENQKTLPRTKKNVDILQENGINQNIKDENKNDTGNNNDTDTENENENENEIFEEEGRVNSDSDDKIGEENY</sequence>
<protein>
    <submittedName>
        <fullName evidence="2">Uncharacterized protein</fullName>
    </submittedName>
</protein>
<dbReference type="EMBL" id="JANTQA010000008">
    <property type="protein sequence ID" value="KAJ3452687.1"/>
    <property type="molecule type" value="Genomic_DNA"/>
</dbReference>
<comment type="caution">
    <text evidence="2">The sequence shown here is derived from an EMBL/GenBank/DDBJ whole genome shotgun (WGS) entry which is preliminary data.</text>
</comment>
<evidence type="ECO:0000313" key="3">
    <source>
        <dbReference type="Proteomes" id="UP001146793"/>
    </source>
</evidence>
<feature type="compositionally biased region" description="Acidic residues" evidence="1">
    <location>
        <begin position="240"/>
        <end position="254"/>
    </location>
</feature>
<gene>
    <name evidence="2" type="ORF">M0812_04462</name>
</gene>
<dbReference type="SUPFAM" id="SSF52047">
    <property type="entry name" value="RNI-like"/>
    <property type="match status" value="1"/>
</dbReference>
<reference evidence="2" key="1">
    <citation type="submission" date="2022-08" db="EMBL/GenBank/DDBJ databases">
        <title>Novel sulphate-reducing endosymbionts in the free-living metamonad Anaeramoeba.</title>
        <authorList>
            <person name="Jerlstrom-Hultqvist J."/>
            <person name="Cepicka I."/>
            <person name="Gallot-Lavallee L."/>
            <person name="Salas-Leiva D."/>
            <person name="Curtis B.A."/>
            <person name="Zahonova K."/>
            <person name="Pipaliya S."/>
            <person name="Dacks J."/>
            <person name="Roger A.J."/>
        </authorList>
    </citation>
    <scope>NUCLEOTIDE SEQUENCE</scope>
    <source>
        <strain evidence="2">Busselton2</strain>
    </source>
</reference>
<evidence type="ECO:0000313" key="2">
    <source>
        <dbReference type="EMBL" id="KAJ3452687.1"/>
    </source>
</evidence>
<feature type="region of interest" description="Disordered" evidence="1">
    <location>
        <begin position="214"/>
        <end position="272"/>
    </location>
</feature>
<dbReference type="Proteomes" id="UP001146793">
    <property type="component" value="Unassembled WGS sequence"/>
</dbReference>
<dbReference type="AlphaFoldDB" id="A0AAV8AIV8"/>
<feature type="region of interest" description="Disordered" evidence="1">
    <location>
        <begin position="120"/>
        <end position="145"/>
    </location>
</feature>
<feature type="compositionally biased region" description="Low complexity" evidence="1">
    <location>
        <begin position="128"/>
        <end position="143"/>
    </location>
</feature>
<name>A0AAV8AIV8_9EUKA</name>
<proteinExistence type="predicted"/>
<accession>A0AAV8AIV8</accession>
<evidence type="ECO:0000256" key="1">
    <source>
        <dbReference type="SAM" id="MobiDB-lite"/>
    </source>
</evidence>
<feature type="compositionally biased region" description="Basic and acidic residues" evidence="1">
    <location>
        <begin position="255"/>
        <end position="272"/>
    </location>
</feature>